<dbReference type="AlphaFoldDB" id="A0A4Z1L002"/>
<organism evidence="1 2">
    <name type="scientific">Botrytis porri</name>
    <dbReference type="NCBI Taxonomy" id="87229"/>
    <lineage>
        <taxon>Eukaryota</taxon>
        <taxon>Fungi</taxon>
        <taxon>Dikarya</taxon>
        <taxon>Ascomycota</taxon>
        <taxon>Pezizomycotina</taxon>
        <taxon>Leotiomycetes</taxon>
        <taxon>Helotiales</taxon>
        <taxon>Sclerotiniaceae</taxon>
        <taxon>Botrytis</taxon>
    </lineage>
</organism>
<comment type="caution">
    <text evidence="1">The sequence shown here is derived from an EMBL/GenBank/DDBJ whole genome shotgun (WGS) entry which is preliminary data.</text>
</comment>
<sequence>MYAFKANITAAFYVDSISGNEQGGPHSWLPAQKRMAAIVQAFVIEDELKSDASFAFQEVAQTTSPVCSGDDPRTTPDHLVLAIPTSIKIVKISTKHGSCGACSRR</sequence>
<keyword evidence="2" id="KW-1185">Reference proteome</keyword>
<evidence type="ECO:0000313" key="1">
    <source>
        <dbReference type="EMBL" id="TGO90056.1"/>
    </source>
</evidence>
<name>A0A4Z1L002_9HELO</name>
<dbReference type="EMBL" id="PQXO01000081">
    <property type="protein sequence ID" value="TGO90056.1"/>
    <property type="molecule type" value="Genomic_DNA"/>
</dbReference>
<evidence type="ECO:0000313" key="2">
    <source>
        <dbReference type="Proteomes" id="UP000297280"/>
    </source>
</evidence>
<protein>
    <submittedName>
        <fullName evidence="1">Uncharacterized protein</fullName>
    </submittedName>
</protein>
<reference evidence="1 2" key="1">
    <citation type="submission" date="2017-12" db="EMBL/GenBank/DDBJ databases">
        <title>Comparative genomics of Botrytis spp.</title>
        <authorList>
            <person name="Valero-Jimenez C.A."/>
            <person name="Tapia P."/>
            <person name="Veloso J."/>
            <person name="Silva-Moreno E."/>
            <person name="Staats M."/>
            <person name="Valdes J.H."/>
            <person name="Van Kan J.A.L."/>
        </authorList>
    </citation>
    <scope>NUCLEOTIDE SEQUENCE [LARGE SCALE GENOMIC DNA]</scope>
    <source>
        <strain evidence="1 2">MUCL3349</strain>
    </source>
</reference>
<gene>
    <name evidence="1" type="ORF">BPOR_0081g00090</name>
</gene>
<proteinExistence type="predicted"/>
<dbReference type="Proteomes" id="UP000297280">
    <property type="component" value="Unassembled WGS sequence"/>
</dbReference>
<accession>A0A4Z1L002</accession>